<evidence type="ECO:0000256" key="4">
    <source>
        <dbReference type="ARBA" id="ARBA00022827"/>
    </source>
</evidence>
<keyword evidence="3" id="KW-0285">Flavoprotein</keyword>
<dbReference type="Pfam" id="PF21274">
    <property type="entry name" value="Rng_hyd_C"/>
    <property type="match status" value="1"/>
</dbReference>
<dbReference type="InterPro" id="IPR002938">
    <property type="entry name" value="FAD-bd"/>
</dbReference>
<dbReference type="SUPFAM" id="SSF52833">
    <property type="entry name" value="Thioredoxin-like"/>
    <property type="match status" value="1"/>
</dbReference>
<dbReference type="InterPro" id="IPR036249">
    <property type="entry name" value="Thioredoxin-like_sf"/>
</dbReference>
<comment type="caution">
    <text evidence="7">The sequence shown here is derived from an EMBL/GenBank/DDBJ whole genome shotgun (WGS) entry which is preliminary data.</text>
</comment>
<gene>
    <name evidence="7" type="ORF">BJ969_003776</name>
</gene>
<dbReference type="PANTHER" id="PTHR43004">
    <property type="entry name" value="TRK SYSTEM POTASSIUM UPTAKE PROTEIN"/>
    <property type="match status" value="1"/>
</dbReference>
<dbReference type="RefSeq" id="WP_184480487.1">
    <property type="nucleotide sequence ID" value="NZ_JACHIV010000001.1"/>
</dbReference>
<evidence type="ECO:0000256" key="3">
    <source>
        <dbReference type="ARBA" id="ARBA00022630"/>
    </source>
</evidence>
<dbReference type="AlphaFoldDB" id="A0A840NK60"/>
<dbReference type="NCBIfam" id="NF004832">
    <property type="entry name" value="PRK06184.1"/>
    <property type="match status" value="1"/>
</dbReference>
<proteinExistence type="inferred from homology"/>
<name>A0A840NK60_9PSEU</name>
<evidence type="ECO:0000256" key="5">
    <source>
        <dbReference type="SAM" id="MobiDB-lite"/>
    </source>
</evidence>
<evidence type="ECO:0000256" key="2">
    <source>
        <dbReference type="ARBA" id="ARBA00007801"/>
    </source>
</evidence>
<reference evidence="7 8" key="1">
    <citation type="submission" date="2020-08" db="EMBL/GenBank/DDBJ databases">
        <title>Sequencing the genomes of 1000 actinobacteria strains.</title>
        <authorList>
            <person name="Klenk H.-P."/>
        </authorList>
    </citation>
    <scope>NUCLEOTIDE SEQUENCE [LARGE SCALE GENOMIC DNA]</scope>
    <source>
        <strain evidence="7 8">DSM 45582</strain>
    </source>
</reference>
<dbReference type="Gene3D" id="3.30.70.2450">
    <property type="match status" value="1"/>
</dbReference>
<keyword evidence="8" id="KW-1185">Reference proteome</keyword>
<dbReference type="Proteomes" id="UP000580474">
    <property type="component" value="Unassembled WGS sequence"/>
</dbReference>
<dbReference type="GO" id="GO:0071949">
    <property type="term" value="F:FAD binding"/>
    <property type="evidence" value="ECO:0007669"/>
    <property type="project" value="InterPro"/>
</dbReference>
<protein>
    <submittedName>
        <fullName evidence="7">2-polyprenyl-6-methoxyphenol hydroxylase-like FAD-dependent oxidoreductase</fullName>
    </submittedName>
</protein>
<feature type="compositionally biased region" description="Basic and acidic residues" evidence="5">
    <location>
        <begin position="372"/>
        <end position="390"/>
    </location>
</feature>
<dbReference type="EMBL" id="JACHIV010000001">
    <property type="protein sequence ID" value="MBB5070688.1"/>
    <property type="molecule type" value="Genomic_DNA"/>
</dbReference>
<comment type="similarity">
    <text evidence="2">Belongs to the PheA/TfdB FAD monooxygenase family.</text>
</comment>
<feature type="region of interest" description="Disordered" evidence="5">
    <location>
        <begin position="367"/>
        <end position="390"/>
    </location>
</feature>
<sequence>MQETEVLIAGAGPTGLVLACELARRGIGFRIIDKATEHFGGSRADGIHPRTLEVFADLGVLDELRAAGDGGIPLRKYDDGDLVWEGRPSEPAPPAPGVPHPDPWFVPQFRTEEILRKALAGYGGQVELGVELREFHQGDRHVTAVLADGTELRAHYLVGADGGGSTVRRALGIGFHGETDETTGALIADVRLSGLDRDRALAWSRGGEMVSAQPLAGTELFTVTTSRDDITATPSALQERLRWASGLDVRVHEVHWNSTWRANARLAERYRDGRVLIAGDAAHVCPPTGGQGMNTGVQDAYNLGWKIAAVLRGADPALLETYEAERRPVARGVLELSGRLLDLLREDDSEAHVRGPELNQLGLHYRGGPLSAEERGEPGPLRAGDRAPDAPCERDGAAVRLFELFGGTRWTLLDFGGSLGDPGIADLDVHAVVRGAGRPGDVVDVHGHARTGYGVGAAALFLIRPDGYLGWCGDAGDLAGLRSYLLPKLNAPAPRVTG</sequence>
<dbReference type="SUPFAM" id="SSF51905">
    <property type="entry name" value="FAD/NAD(P)-binding domain"/>
    <property type="match status" value="1"/>
</dbReference>
<feature type="domain" description="FAD-binding" evidence="6">
    <location>
        <begin position="3"/>
        <end position="335"/>
    </location>
</feature>
<evidence type="ECO:0000259" key="6">
    <source>
        <dbReference type="Pfam" id="PF01494"/>
    </source>
</evidence>
<dbReference type="PANTHER" id="PTHR43004:SF19">
    <property type="entry name" value="BINDING MONOOXYGENASE, PUTATIVE (JCVI)-RELATED"/>
    <property type="match status" value="1"/>
</dbReference>
<dbReference type="InterPro" id="IPR036188">
    <property type="entry name" value="FAD/NAD-bd_sf"/>
</dbReference>
<dbReference type="Gene3D" id="3.50.50.60">
    <property type="entry name" value="FAD/NAD(P)-binding domain"/>
    <property type="match status" value="1"/>
</dbReference>
<evidence type="ECO:0000313" key="8">
    <source>
        <dbReference type="Proteomes" id="UP000580474"/>
    </source>
</evidence>
<accession>A0A840NK60</accession>
<dbReference type="PRINTS" id="PR00420">
    <property type="entry name" value="RNGMNOXGNASE"/>
</dbReference>
<evidence type="ECO:0000313" key="7">
    <source>
        <dbReference type="EMBL" id="MBB5070688.1"/>
    </source>
</evidence>
<keyword evidence="4" id="KW-0274">FAD</keyword>
<dbReference type="Gene3D" id="3.40.30.120">
    <property type="match status" value="1"/>
</dbReference>
<comment type="cofactor">
    <cofactor evidence="1">
        <name>FAD</name>
        <dbReference type="ChEBI" id="CHEBI:57692"/>
    </cofactor>
</comment>
<evidence type="ECO:0000256" key="1">
    <source>
        <dbReference type="ARBA" id="ARBA00001974"/>
    </source>
</evidence>
<dbReference type="Pfam" id="PF01494">
    <property type="entry name" value="FAD_binding_3"/>
    <property type="match status" value="1"/>
</dbReference>
<dbReference type="InterPro" id="IPR050641">
    <property type="entry name" value="RIFMO-like"/>
</dbReference>
<dbReference type="GO" id="GO:0016709">
    <property type="term" value="F:oxidoreductase activity, acting on paired donors, with incorporation or reduction of molecular oxygen, NAD(P)H as one donor, and incorporation of one atom of oxygen"/>
    <property type="evidence" value="ECO:0007669"/>
    <property type="project" value="UniProtKB-ARBA"/>
</dbReference>
<organism evidence="7 8">
    <name type="scientific">Saccharopolyspora gloriosae</name>
    <dbReference type="NCBI Taxonomy" id="455344"/>
    <lineage>
        <taxon>Bacteria</taxon>
        <taxon>Bacillati</taxon>
        <taxon>Actinomycetota</taxon>
        <taxon>Actinomycetes</taxon>
        <taxon>Pseudonocardiales</taxon>
        <taxon>Pseudonocardiaceae</taxon>
        <taxon>Saccharopolyspora</taxon>
    </lineage>
</organism>